<dbReference type="PANTHER" id="PTHR47481">
    <property type="match status" value="1"/>
</dbReference>
<dbReference type="EnsemblPlants" id="AES87557">
    <property type="protein sequence ID" value="AES87557"/>
    <property type="gene ID" value="MTR_4g029990"/>
</dbReference>
<name>G7JJL1_MEDTR</name>
<dbReference type="EMBL" id="CM001220">
    <property type="protein sequence ID" value="AES87557.1"/>
    <property type="molecule type" value="Genomic_DNA"/>
</dbReference>
<protein>
    <submittedName>
        <fullName evidence="1 2">Uncharacterized protein</fullName>
    </submittedName>
</protein>
<evidence type="ECO:0000313" key="2">
    <source>
        <dbReference type="EnsemblPlants" id="AES87557"/>
    </source>
</evidence>
<reference evidence="2" key="3">
    <citation type="submission" date="2015-04" db="UniProtKB">
        <authorList>
            <consortium name="EnsemblPlants"/>
        </authorList>
    </citation>
    <scope>IDENTIFICATION</scope>
    <source>
        <strain evidence="2">cv. Jemalong A17</strain>
    </source>
</reference>
<reference evidence="1 3" key="2">
    <citation type="journal article" date="2014" name="BMC Genomics">
        <title>An improved genome release (version Mt4.0) for the model legume Medicago truncatula.</title>
        <authorList>
            <person name="Tang H."/>
            <person name="Krishnakumar V."/>
            <person name="Bidwell S."/>
            <person name="Rosen B."/>
            <person name="Chan A."/>
            <person name="Zhou S."/>
            <person name="Gentzbittel L."/>
            <person name="Childs K.L."/>
            <person name="Yandell M."/>
            <person name="Gundlach H."/>
            <person name="Mayer K.F."/>
            <person name="Schwartz D.C."/>
            <person name="Town C.D."/>
        </authorList>
    </citation>
    <scope>GENOME REANNOTATION</scope>
    <source>
        <strain evidence="2 3">cv. Jemalong A17</strain>
    </source>
</reference>
<organism evidence="1 3">
    <name type="scientific">Medicago truncatula</name>
    <name type="common">Barrel medic</name>
    <name type="synonym">Medicago tribuloides</name>
    <dbReference type="NCBI Taxonomy" id="3880"/>
    <lineage>
        <taxon>Eukaryota</taxon>
        <taxon>Viridiplantae</taxon>
        <taxon>Streptophyta</taxon>
        <taxon>Embryophyta</taxon>
        <taxon>Tracheophyta</taxon>
        <taxon>Spermatophyta</taxon>
        <taxon>Magnoliopsida</taxon>
        <taxon>eudicotyledons</taxon>
        <taxon>Gunneridae</taxon>
        <taxon>Pentapetalae</taxon>
        <taxon>rosids</taxon>
        <taxon>fabids</taxon>
        <taxon>Fabales</taxon>
        <taxon>Fabaceae</taxon>
        <taxon>Papilionoideae</taxon>
        <taxon>50 kb inversion clade</taxon>
        <taxon>NPAAA clade</taxon>
        <taxon>Hologalegina</taxon>
        <taxon>IRL clade</taxon>
        <taxon>Trifolieae</taxon>
        <taxon>Medicago</taxon>
    </lineage>
</organism>
<evidence type="ECO:0000313" key="3">
    <source>
        <dbReference type="Proteomes" id="UP000002051"/>
    </source>
</evidence>
<sequence length="109" mass="12572">MYASKTRAHIMNLKECMTHFTKRNGTISEYLQDIKAYELTIINSKLDDVDLIINSLNDLGPEYHNISTIVHARETPSIKRICMISLLSLKTISKEMKMSHKTLQYLSLL</sequence>
<dbReference type="Proteomes" id="UP000002051">
    <property type="component" value="Chromosome 4"/>
</dbReference>
<dbReference type="OMA" id="FEYLNGI"/>
<dbReference type="HOGENOM" id="CLU_2187832_0_0_1"/>
<dbReference type="PANTHER" id="PTHR47481:SF34">
    <property type="entry name" value="CCHC-TYPE DOMAIN-CONTAINING PROTEIN"/>
    <property type="match status" value="1"/>
</dbReference>
<proteinExistence type="predicted"/>
<dbReference type="PaxDb" id="3880-AES87557"/>
<evidence type="ECO:0000313" key="1">
    <source>
        <dbReference type="EMBL" id="AES87557.1"/>
    </source>
</evidence>
<accession>G7JJL1</accession>
<keyword evidence="3" id="KW-1185">Reference proteome</keyword>
<dbReference type="AlphaFoldDB" id="G7JJL1"/>
<gene>
    <name evidence="1" type="ordered locus">MTR_4g029990</name>
</gene>
<reference evidence="1 3" key="1">
    <citation type="journal article" date="2011" name="Nature">
        <title>The Medicago genome provides insight into the evolution of rhizobial symbioses.</title>
        <authorList>
            <person name="Young N.D."/>
            <person name="Debelle F."/>
            <person name="Oldroyd G.E."/>
            <person name="Geurts R."/>
            <person name="Cannon S.B."/>
            <person name="Udvardi M.K."/>
            <person name="Benedito V.A."/>
            <person name="Mayer K.F."/>
            <person name="Gouzy J."/>
            <person name="Schoof H."/>
            <person name="Van de Peer Y."/>
            <person name="Proost S."/>
            <person name="Cook D.R."/>
            <person name="Meyers B.C."/>
            <person name="Spannagl M."/>
            <person name="Cheung F."/>
            <person name="De Mita S."/>
            <person name="Krishnakumar V."/>
            <person name="Gundlach H."/>
            <person name="Zhou S."/>
            <person name="Mudge J."/>
            <person name="Bharti A.K."/>
            <person name="Murray J.D."/>
            <person name="Naoumkina M.A."/>
            <person name="Rosen B."/>
            <person name="Silverstein K.A."/>
            <person name="Tang H."/>
            <person name="Rombauts S."/>
            <person name="Zhao P.X."/>
            <person name="Zhou P."/>
            <person name="Barbe V."/>
            <person name="Bardou P."/>
            <person name="Bechner M."/>
            <person name="Bellec A."/>
            <person name="Berger A."/>
            <person name="Berges H."/>
            <person name="Bidwell S."/>
            <person name="Bisseling T."/>
            <person name="Choisne N."/>
            <person name="Couloux A."/>
            <person name="Denny R."/>
            <person name="Deshpande S."/>
            <person name="Dai X."/>
            <person name="Doyle J.J."/>
            <person name="Dudez A.M."/>
            <person name="Farmer A.D."/>
            <person name="Fouteau S."/>
            <person name="Franken C."/>
            <person name="Gibelin C."/>
            <person name="Gish J."/>
            <person name="Goldstein S."/>
            <person name="Gonzalez A.J."/>
            <person name="Green P.J."/>
            <person name="Hallab A."/>
            <person name="Hartog M."/>
            <person name="Hua A."/>
            <person name="Humphray S.J."/>
            <person name="Jeong D.H."/>
            <person name="Jing Y."/>
            <person name="Jocker A."/>
            <person name="Kenton S.M."/>
            <person name="Kim D.J."/>
            <person name="Klee K."/>
            <person name="Lai H."/>
            <person name="Lang C."/>
            <person name="Lin S."/>
            <person name="Macmil S.L."/>
            <person name="Magdelenat G."/>
            <person name="Matthews L."/>
            <person name="McCorrison J."/>
            <person name="Monaghan E.L."/>
            <person name="Mun J.H."/>
            <person name="Najar F.Z."/>
            <person name="Nicholson C."/>
            <person name="Noirot C."/>
            <person name="O'Bleness M."/>
            <person name="Paule C.R."/>
            <person name="Poulain J."/>
            <person name="Prion F."/>
            <person name="Qin B."/>
            <person name="Qu C."/>
            <person name="Retzel E.F."/>
            <person name="Riddle C."/>
            <person name="Sallet E."/>
            <person name="Samain S."/>
            <person name="Samson N."/>
            <person name="Sanders I."/>
            <person name="Saurat O."/>
            <person name="Scarpelli C."/>
            <person name="Schiex T."/>
            <person name="Segurens B."/>
            <person name="Severin A.J."/>
            <person name="Sherrier D.J."/>
            <person name="Shi R."/>
            <person name="Sims S."/>
            <person name="Singer S.R."/>
            <person name="Sinharoy S."/>
            <person name="Sterck L."/>
            <person name="Viollet A."/>
            <person name="Wang B.B."/>
            <person name="Wang K."/>
            <person name="Wang M."/>
            <person name="Wang X."/>
            <person name="Warfsmann J."/>
            <person name="Weissenbach J."/>
            <person name="White D.D."/>
            <person name="White J.D."/>
            <person name="Wiley G.B."/>
            <person name="Wincker P."/>
            <person name="Xing Y."/>
            <person name="Yang L."/>
            <person name="Yao Z."/>
            <person name="Ying F."/>
            <person name="Zhai J."/>
            <person name="Zhou L."/>
            <person name="Zuber A."/>
            <person name="Denarie J."/>
            <person name="Dixon R.A."/>
            <person name="May G.D."/>
            <person name="Schwartz D.C."/>
            <person name="Rogers J."/>
            <person name="Quetier F."/>
            <person name="Town C.D."/>
            <person name="Roe B.A."/>
        </authorList>
    </citation>
    <scope>NUCLEOTIDE SEQUENCE [LARGE SCALE GENOMIC DNA]</scope>
    <source>
        <strain evidence="1">A17</strain>
        <strain evidence="2 3">cv. Jemalong A17</strain>
    </source>
</reference>